<dbReference type="GO" id="GO:0000978">
    <property type="term" value="F:RNA polymerase II cis-regulatory region sequence-specific DNA binding"/>
    <property type="evidence" value="ECO:0007669"/>
    <property type="project" value="TreeGrafter"/>
</dbReference>
<proteinExistence type="predicted"/>
<feature type="compositionally biased region" description="Basic and acidic residues" evidence="11">
    <location>
        <begin position="147"/>
        <end position="168"/>
    </location>
</feature>
<dbReference type="SUPFAM" id="SSF57667">
    <property type="entry name" value="beta-beta-alpha zinc fingers"/>
    <property type="match status" value="1"/>
</dbReference>
<feature type="compositionally biased region" description="Low complexity" evidence="11">
    <location>
        <begin position="489"/>
        <end position="510"/>
    </location>
</feature>
<dbReference type="InterPro" id="IPR009057">
    <property type="entry name" value="Homeodomain-like_sf"/>
</dbReference>
<dbReference type="Proteomes" id="UP001221898">
    <property type="component" value="Unassembled WGS sequence"/>
</dbReference>
<dbReference type="SUPFAM" id="SSF46689">
    <property type="entry name" value="Homeodomain-like"/>
    <property type="match status" value="2"/>
</dbReference>
<evidence type="ECO:0000256" key="4">
    <source>
        <dbReference type="ARBA" id="ARBA00022771"/>
    </source>
</evidence>
<dbReference type="PANTHER" id="PTHR45891:SF5">
    <property type="entry name" value="ZINC FINGER HOMEOBOX PROTEIN 4 ISOFORM X1"/>
    <property type="match status" value="1"/>
</dbReference>
<dbReference type="GO" id="GO:0000981">
    <property type="term" value="F:DNA-binding transcription factor activity, RNA polymerase II-specific"/>
    <property type="evidence" value="ECO:0007669"/>
    <property type="project" value="InterPro"/>
</dbReference>
<dbReference type="InterPro" id="IPR051968">
    <property type="entry name" value="ZnFinger_Homeobox_TR"/>
</dbReference>
<evidence type="ECO:0000256" key="7">
    <source>
        <dbReference type="ARBA" id="ARBA00023155"/>
    </source>
</evidence>
<dbReference type="GO" id="GO:0008270">
    <property type="term" value="F:zinc ion binding"/>
    <property type="evidence" value="ECO:0007669"/>
    <property type="project" value="UniProtKB-KW"/>
</dbReference>
<feature type="domain" description="Homeobox" evidence="12">
    <location>
        <begin position="26"/>
        <end position="86"/>
    </location>
</feature>
<reference evidence="13" key="1">
    <citation type="journal article" date="2023" name="Science">
        <title>Genome structures resolve the early diversification of teleost fishes.</title>
        <authorList>
            <person name="Parey E."/>
            <person name="Louis A."/>
            <person name="Montfort J."/>
            <person name="Bouchez O."/>
            <person name="Roques C."/>
            <person name="Iampietro C."/>
            <person name="Lluch J."/>
            <person name="Castinel A."/>
            <person name="Donnadieu C."/>
            <person name="Desvignes T."/>
            <person name="Floi Bucao C."/>
            <person name="Jouanno E."/>
            <person name="Wen M."/>
            <person name="Mejri S."/>
            <person name="Dirks R."/>
            <person name="Jansen H."/>
            <person name="Henkel C."/>
            <person name="Chen W.J."/>
            <person name="Zahm M."/>
            <person name="Cabau C."/>
            <person name="Klopp C."/>
            <person name="Thompson A.W."/>
            <person name="Robinson-Rechavi M."/>
            <person name="Braasch I."/>
            <person name="Lecointre G."/>
            <person name="Bobe J."/>
            <person name="Postlethwait J.H."/>
            <person name="Berthelot C."/>
            <person name="Roest Crollius H."/>
            <person name="Guiguen Y."/>
        </authorList>
    </citation>
    <scope>NUCLEOTIDE SEQUENCE</scope>
    <source>
        <strain evidence="13">NC1722</strain>
    </source>
</reference>
<keyword evidence="3" id="KW-0677">Repeat</keyword>
<dbReference type="CDD" id="cd00086">
    <property type="entry name" value="homeodomain"/>
    <property type="match status" value="2"/>
</dbReference>
<dbReference type="PROSITE" id="PS50071">
    <property type="entry name" value="HOMEOBOX_2"/>
    <property type="match status" value="2"/>
</dbReference>
<dbReference type="InterPro" id="IPR036236">
    <property type="entry name" value="Znf_C2H2_sf"/>
</dbReference>
<evidence type="ECO:0000256" key="11">
    <source>
        <dbReference type="SAM" id="MobiDB-lite"/>
    </source>
</evidence>
<feature type="domain" description="Homeobox" evidence="12">
    <location>
        <begin position="319"/>
        <end position="379"/>
    </location>
</feature>
<evidence type="ECO:0000256" key="9">
    <source>
        <dbReference type="PROSITE-ProRule" id="PRU00108"/>
    </source>
</evidence>
<dbReference type="EMBL" id="JAINUG010000016">
    <property type="protein sequence ID" value="KAJ8413246.1"/>
    <property type="molecule type" value="Genomic_DNA"/>
</dbReference>
<evidence type="ECO:0000256" key="5">
    <source>
        <dbReference type="ARBA" id="ARBA00022833"/>
    </source>
</evidence>
<keyword evidence="7 9" id="KW-0371">Homeobox</keyword>
<feature type="region of interest" description="Disordered" evidence="11">
    <location>
        <begin position="202"/>
        <end position="262"/>
    </location>
</feature>
<protein>
    <recommendedName>
        <fullName evidence="12">Homeobox domain-containing protein</fullName>
    </recommendedName>
</protein>
<feature type="DNA-binding region" description="Homeobox" evidence="9">
    <location>
        <begin position="28"/>
        <end position="87"/>
    </location>
</feature>
<evidence type="ECO:0000256" key="10">
    <source>
        <dbReference type="RuleBase" id="RU000682"/>
    </source>
</evidence>
<keyword evidence="14" id="KW-1185">Reference proteome</keyword>
<feature type="compositionally biased region" description="Basic and acidic residues" evidence="11">
    <location>
        <begin position="1"/>
        <end position="19"/>
    </location>
</feature>
<dbReference type="AlphaFoldDB" id="A0AAD7WXG9"/>
<feature type="region of interest" description="Disordered" evidence="11">
    <location>
        <begin position="477"/>
        <end position="510"/>
    </location>
</feature>
<evidence type="ECO:0000313" key="14">
    <source>
        <dbReference type="Proteomes" id="UP001221898"/>
    </source>
</evidence>
<feature type="region of interest" description="Disordered" evidence="11">
    <location>
        <begin position="117"/>
        <end position="182"/>
    </location>
</feature>
<feature type="compositionally biased region" description="Polar residues" evidence="11">
    <location>
        <begin position="117"/>
        <end position="138"/>
    </location>
</feature>
<accession>A0AAD7WXG9</accession>
<dbReference type="Gene3D" id="1.10.10.60">
    <property type="entry name" value="Homeodomain-like"/>
    <property type="match status" value="2"/>
</dbReference>
<evidence type="ECO:0000256" key="3">
    <source>
        <dbReference type="ARBA" id="ARBA00022737"/>
    </source>
</evidence>
<feature type="compositionally biased region" description="Polar residues" evidence="11">
    <location>
        <begin position="239"/>
        <end position="256"/>
    </location>
</feature>
<evidence type="ECO:0000256" key="1">
    <source>
        <dbReference type="ARBA" id="ARBA00004123"/>
    </source>
</evidence>
<comment type="subcellular location">
    <subcellularLocation>
        <location evidence="1 9 10">Nucleus</location>
    </subcellularLocation>
</comment>
<sequence>MERERDKEREKERDKEHKSPKVRRYRDMRRSRTIIQTEQLDVLYGCYFKDPNPGKHEFEQISEWVHLPKKVVQIWFQNMRARERKGEFRFISDGTLAAVGKPLIKFTWPLTQPIFSSSPKPNTSALSSSGVTKDSTVASPVLIHPKTRLEMEQQKEDKEAPRMPRPKLETQNPAAMAKVSPKAKATTVAVPEAVMEIHPPLPYSFQKHKGDKEEEERREEDEITDEEEEEHLIGPGATNRMTPKQSTSACKPPTSSSEKHNGLNYWSPKGLFKINTLSREQLGLGTARVPVAVAPAPAPTSTPPTVKSSHVEGAFLHHSTPRRPRTHLTSLQLSILQSCYETCAHPNALECETLGTELGLPLKVVQIWFQNTRAKEKRWRLQQDKQFPGVTDSKKVEFRAGSYLQYSALRANRPILPKPVQLTVVESSSPLAQGLSAGQETLRGRCEACGVEFESRAAGRAHVFSPRHLATLRATNFGQPPSLVNNGTGSSSGSGMAALSSSPSSAISTS</sequence>
<feature type="region of interest" description="Disordered" evidence="11">
    <location>
        <begin position="1"/>
        <end position="28"/>
    </location>
</feature>
<keyword evidence="6 9" id="KW-0238">DNA-binding</keyword>
<evidence type="ECO:0000256" key="2">
    <source>
        <dbReference type="ARBA" id="ARBA00022723"/>
    </source>
</evidence>
<feature type="compositionally biased region" description="Acidic residues" evidence="11">
    <location>
        <begin position="213"/>
        <end position="230"/>
    </location>
</feature>
<evidence type="ECO:0000259" key="12">
    <source>
        <dbReference type="PROSITE" id="PS50071"/>
    </source>
</evidence>
<dbReference type="GO" id="GO:0005634">
    <property type="term" value="C:nucleus"/>
    <property type="evidence" value="ECO:0007669"/>
    <property type="project" value="UniProtKB-SubCell"/>
</dbReference>
<organism evidence="13 14">
    <name type="scientific">Aldrovandia affinis</name>
    <dbReference type="NCBI Taxonomy" id="143900"/>
    <lineage>
        <taxon>Eukaryota</taxon>
        <taxon>Metazoa</taxon>
        <taxon>Chordata</taxon>
        <taxon>Craniata</taxon>
        <taxon>Vertebrata</taxon>
        <taxon>Euteleostomi</taxon>
        <taxon>Actinopterygii</taxon>
        <taxon>Neopterygii</taxon>
        <taxon>Teleostei</taxon>
        <taxon>Notacanthiformes</taxon>
        <taxon>Halosauridae</taxon>
        <taxon>Aldrovandia</taxon>
    </lineage>
</organism>
<keyword evidence="8 9" id="KW-0539">Nucleus</keyword>
<evidence type="ECO:0000313" key="13">
    <source>
        <dbReference type="EMBL" id="KAJ8413246.1"/>
    </source>
</evidence>
<evidence type="ECO:0000256" key="8">
    <source>
        <dbReference type="ARBA" id="ARBA00023242"/>
    </source>
</evidence>
<dbReference type="InterPro" id="IPR017970">
    <property type="entry name" value="Homeobox_CS"/>
</dbReference>
<evidence type="ECO:0000256" key="6">
    <source>
        <dbReference type="ARBA" id="ARBA00023125"/>
    </source>
</evidence>
<feature type="compositionally biased region" description="Polar residues" evidence="11">
    <location>
        <begin position="477"/>
        <end position="488"/>
    </location>
</feature>
<dbReference type="InterPro" id="IPR001356">
    <property type="entry name" value="HD"/>
</dbReference>
<feature type="DNA-binding region" description="Homeobox" evidence="9">
    <location>
        <begin position="321"/>
        <end position="380"/>
    </location>
</feature>
<keyword evidence="2" id="KW-0479">Metal-binding</keyword>
<name>A0AAD7WXG9_9TELE</name>
<keyword evidence="4" id="KW-0863">Zinc-finger</keyword>
<gene>
    <name evidence="13" type="ORF">AAFF_G00092420</name>
</gene>
<dbReference type="Pfam" id="PF00046">
    <property type="entry name" value="Homeodomain"/>
    <property type="match status" value="2"/>
</dbReference>
<keyword evidence="5" id="KW-0862">Zinc</keyword>
<dbReference type="PANTHER" id="PTHR45891">
    <property type="entry name" value="ZINC FINGER HOMEOBOX PROTEIN"/>
    <property type="match status" value="1"/>
</dbReference>
<comment type="caution">
    <text evidence="13">The sequence shown here is derived from an EMBL/GenBank/DDBJ whole genome shotgun (WGS) entry which is preliminary data.</text>
</comment>
<dbReference type="SMART" id="SM00389">
    <property type="entry name" value="HOX"/>
    <property type="match status" value="2"/>
</dbReference>
<dbReference type="PROSITE" id="PS00027">
    <property type="entry name" value="HOMEOBOX_1"/>
    <property type="match status" value="1"/>
</dbReference>